<sequence>PPPPPPPPPPLLPPSPVRGDPFVPWLVTLGWPGGCRLQKWARLTFGSCAGLWDQACDAKGASALCTGKMLLHALDEFLRTAGWPAGAGRILLALDLHGCGFVQRSDLEWLDKWEVPPWFDAEPDPAAWSELRRLLLREHGHPLRAWRLFMSRDDSGTICWQEFRRACKTVNPHANAVGAWRYLDQDQSGAISLREFDADVADTLQSFKDWSDLNFGSVTSALRAVDADGNGFVTYYELHRECRRLRWQGSTRELFRCLVAIAPKVAKDVGPSDGDWVGPQGRKAVTLKSLRFLDKWHAISHVQQAGRHRPLSDVDDLPPASPAAAAHPSAPAEAPPLKAAAGLRRATSEPAAASPAPPAPLRRHAPSPGSQGALPTASERQMRATLLLPKGVASTRKRRLRLCSLPPVRGVSAVAGPTVVLVGM</sequence>
<reference evidence="3" key="1">
    <citation type="submission" date="2023-10" db="EMBL/GenBank/DDBJ databases">
        <authorList>
            <person name="Chen Y."/>
            <person name="Shah S."/>
            <person name="Dougan E. K."/>
            <person name="Thang M."/>
            <person name="Chan C."/>
        </authorList>
    </citation>
    <scope>NUCLEOTIDE SEQUENCE [LARGE SCALE GENOMIC DNA]</scope>
</reference>
<dbReference type="Gene3D" id="1.10.238.10">
    <property type="entry name" value="EF-hand"/>
    <property type="match status" value="1"/>
</dbReference>
<name>A0ABN9V5V1_9DINO</name>
<dbReference type="InterPro" id="IPR018247">
    <property type="entry name" value="EF_Hand_1_Ca_BS"/>
</dbReference>
<dbReference type="InterPro" id="IPR011992">
    <property type="entry name" value="EF-hand-dom_pair"/>
</dbReference>
<evidence type="ECO:0008006" key="5">
    <source>
        <dbReference type="Google" id="ProtNLM"/>
    </source>
</evidence>
<dbReference type="Proteomes" id="UP001189429">
    <property type="component" value="Unassembled WGS sequence"/>
</dbReference>
<gene>
    <name evidence="3" type="ORF">PCOR1329_LOCUS54828</name>
</gene>
<evidence type="ECO:0000313" key="4">
    <source>
        <dbReference type="Proteomes" id="UP001189429"/>
    </source>
</evidence>
<dbReference type="PROSITE" id="PS00018">
    <property type="entry name" value="EF_HAND_1"/>
    <property type="match status" value="2"/>
</dbReference>
<protein>
    <recommendedName>
        <fullName evidence="5">Calmodulin</fullName>
    </recommendedName>
</protein>
<organism evidence="3 4">
    <name type="scientific">Prorocentrum cordatum</name>
    <dbReference type="NCBI Taxonomy" id="2364126"/>
    <lineage>
        <taxon>Eukaryota</taxon>
        <taxon>Sar</taxon>
        <taxon>Alveolata</taxon>
        <taxon>Dinophyceae</taxon>
        <taxon>Prorocentrales</taxon>
        <taxon>Prorocentraceae</taxon>
        <taxon>Prorocentrum</taxon>
    </lineage>
</organism>
<keyword evidence="1" id="KW-0106">Calcium</keyword>
<evidence type="ECO:0000256" key="2">
    <source>
        <dbReference type="SAM" id="MobiDB-lite"/>
    </source>
</evidence>
<keyword evidence="4" id="KW-1185">Reference proteome</keyword>
<feature type="compositionally biased region" description="Low complexity" evidence="2">
    <location>
        <begin position="322"/>
        <end position="354"/>
    </location>
</feature>
<evidence type="ECO:0000313" key="3">
    <source>
        <dbReference type="EMBL" id="CAK0868047.1"/>
    </source>
</evidence>
<comment type="caution">
    <text evidence="3">The sequence shown here is derived from an EMBL/GenBank/DDBJ whole genome shotgun (WGS) entry which is preliminary data.</text>
</comment>
<dbReference type="SUPFAM" id="SSF47473">
    <property type="entry name" value="EF-hand"/>
    <property type="match status" value="1"/>
</dbReference>
<feature type="non-terminal residue" evidence="3">
    <location>
        <position position="1"/>
    </location>
</feature>
<accession>A0ABN9V5V1</accession>
<proteinExistence type="predicted"/>
<evidence type="ECO:0000256" key="1">
    <source>
        <dbReference type="ARBA" id="ARBA00022837"/>
    </source>
</evidence>
<feature type="region of interest" description="Disordered" evidence="2">
    <location>
        <begin position="304"/>
        <end position="378"/>
    </location>
</feature>
<dbReference type="EMBL" id="CAUYUJ010016709">
    <property type="protein sequence ID" value="CAK0868047.1"/>
    <property type="molecule type" value="Genomic_DNA"/>
</dbReference>